<dbReference type="AlphaFoldDB" id="A0A380THV2"/>
<dbReference type="Pfam" id="PF16868">
    <property type="entry name" value="NMT1_3"/>
    <property type="match status" value="1"/>
</dbReference>
<dbReference type="EMBL" id="UIDG01000521">
    <property type="protein sequence ID" value="SUS08052.1"/>
    <property type="molecule type" value="Genomic_DNA"/>
</dbReference>
<organism evidence="1">
    <name type="scientific">metagenome</name>
    <dbReference type="NCBI Taxonomy" id="256318"/>
    <lineage>
        <taxon>unclassified sequences</taxon>
        <taxon>metagenomes</taxon>
    </lineage>
</organism>
<protein>
    <recommendedName>
        <fullName evidence="2">TRAP transporter solute receptor, TAXI family</fullName>
    </recommendedName>
</protein>
<dbReference type="PANTHER" id="PTHR42941">
    <property type="entry name" value="SLL1037 PROTEIN"/>
    <property type="match status" value="1"/>
</dbReference>
<evidence type="ECO:0008006" key="2">
    <source>
        <dbReference type="Google" id="ProtNLM"/>
    </source>
</evidence>
<gene>
    <name evidence="1" type="ORF">DF3PB_5680002</name>
</gene>
<accession>A0A380THV2</accession>
<dbReference type="InterPro" id="IPR011852">
    <property type="entry name" value="TRAP_TAXI"/>
</dbReference>
<name>A0A380THV2_9ZZZZ</name>
<dbReference type="PANTHER" id="PTHR42941:SF1">
    <property type="entry name" value="SLL1037 PROTEIN"/>
    <property type="match status" value="1"/>
</dbReference>
<dbReference type="SUPFAM" id="SSF53850">
    <property type="entry name" value="Periplasmic binding protein-like II"/>
    <property type="match status" value="1"/>
</dbReference>
<evidence type="ECO:0000313" key="1">
    <source>
        <dbReference type="EMBL" id="SUS08052.1"/>
    </source>
</evidence>
<reference evidence="1" key="1">
    <citation type="submission" date="2018-07" db="EMBL/GenBank/DDBJ databases">
        <authorList>
            <person name="Quirk P.G."/>
            <person name="Krulwich T.A."/>
        </authorList>
    </citation>
    <scope>NUCLEOTIDE SEQUENCE</scope>
</reference>
<sequence>MSMRPAFTVLAILGLLTGLATAAPGVHAQAPAKPAKPKVTFCTGQKDGKYEELGKTMRTYVRSAELEIVNTEGTLDNLERLAAGTCQVAVVQPDGLTVFKRQSGKSLDAEFISKAHPEYVHLYCNKESGVDRITDLRGKKDALVILGAQGSGPWIFWNNLVAEDKTYEPVPTVVADTMKRAAATVESDPKACMVVISGLKSKSTLFVNDNYGDTLTLAKADDRDLKNVKNWAGKPLFTFAPIPEGTYPNIKPNGRRDIATVSMEAVVIADKTLSAEIKDELTGATKNALKVMFRP</sequence>
<proteinExistence type="predicted"/>
<dbReference type="Gene3D" id="3.40.190.10">
    <property type="entry name" value="Periplasmic binding protein-like II"/>
    <property type="match status" value="2"/>
</dbReference>